<dbReference type="Proteomes" id="UP000515908">
    <property type="component" value="Chromosome 10"/>
</dbReference>
<protein>
    <submittedName>
        <fullName evidence="5">Adenosylmethionine decarboxylase, putative</fullName>
    </submittedName>
</protein>
<dbReference type="SUPFAM" id="SSF56276">
    <property type="entry name" value="S-adenosylmethionine decarboxylase"/>
    <property type="match status" value="1"/>
</dbReference>
<dbReference type="GO" id="GO:0005829">
    <property type="term" value="C:cytosol"/>
    <property type="evidence" value="ECO:0007669"/>
    <property type="project" value="TreeGrafter"/>
</dbReference>
<keyword evidence="6" id="KW-1185">Reference proteome</keyword>
<dbReference type="PANTHER" id="PTHR11570:SF2">
    <property type="entry name" value="DECARBOXYLASE PROENZYME-LIKE, PUTATIVE-RELATED"/>
    <property type="match status" value="1"/>
</dbReference>
<dbReference type="EMBL" id="LR877154">
    <property type="protein sequence ID" value="CAD2217946.1"/>
    <property type="molecule type" value="Genomic_DNA"/>
</dbReference>
<proteinExistence type="inferred from homology"/>
<keyword evidence="4" id="KW-0620">Polyamine biosynthesis</keyword>
<name>S9VCY8_9TRYP</name>
<evidence type="ECO:0000256" key="1">
    <source>
        <dbReference type="ARBA" id="ARBA00004911"/>
    </source>
</evidence>
<dbReference type="OrthoDB" id="269766at2759"/>
<dbReference type="GO" id="GO:0004014">
    <property type="term" value="F:adenosylmethionine decarboxylase activity"/>
    <property type="evidence" value="ECO:0007669"/>
    <property type="project" value="InterPro"/>
</dbReference>
<dbReference type="InterPro" id="IPR016067">
    <property type="entry name" value="S-AdoMet_deCO2ase_core"/>
</dbReference>
<organism evidence="5 6">
    <name type="scientific">Angomonas deanei</name>
    <dbReference type="NCBI Taxonomy" id="59799"/>
    <lineage>
        <taxon>Eukaryota</taxon>
        <taxon>Discoba</taxon>
        <taxon>Euglenozoa</taxon>
        <taxon>Kinetoplastea</taxon>
        <taxon>Metakinetoplastina</taxon>
        <taxon>Trypanosomatida</taxon>
        <taxon>Trypanosomatidae</taxon>
        <taxon>Strigomonadinae</taxon>
        <taxon>Angomonas</taxon>
    </lineage>
</organism>
<comment type="similarity">
    <text evidence="2">Belongs to the eukaryotic AdoMetDC family.</text>
</comment>
<accession>S9VCY8</accession>
<dbReference type="Pfam" id="PF01536">
    <property type="entry name" value="SAM_decarbox"/>
    <property type="match status" value="1"/>
</dbReference>
<evidence type="ECO:0000256" key="2">
    <source>
        <dbReference type="ARBA" id="ARBA00008466"/>
    </source>
</evidence>
<sequence>MTSWASPRDVYPSSVHDLMSLWGDFSTAPNSDNGLEKRFEVDFARHVGQDELCTADIEIILAAADQCLLEHSCGGAMQSLTFSEALVLFNGRQFIVTADSSVHLHKLVSPLVKMLSEKNIDIEWASFCRKNISSPWDHNDTSDVMACEYAELKAAFADGQSFLTGPIDGEHFFHFIYDNIQRAAAVESGRVEEDVQLNAYFYNIQNDETNEKDRQSINILPDGTYTVDKVFPHAHCATFETNAPSAVHSKTKIASLLEQHQPARFTIIFFEDKDATKQNIRQVFSFDSYALNHKSVNYFGMGYAFHQLVFEKCE</sequence>
<dbReference type="AlphaFoldDB" id="S9VCY8"/>
<dbReference type="VEuPathDB" id="TriTrypDB:ADEAN_000543200"/>
<dbReference type="InterPro" id="IPR048283">
    <property type="entry name" value="AdoMetDC-like"/>
</dbReference>
<dbReference type="Gene3D" id="3.60.90.10">
    <property type="entry name" value="S-adenosylmethionine decarboxylase"/>
    <property type="match status" value="2"/>
</dbReference>
<gene>
    <name evidence="5" type="ORF">ADEAN_000543200</name>
</gene>
<dbReference type="GO" id="GO:0006597">
    <property type="term" value="P:spermine biosynthetic process"/>
    <property type="evidence" value="ECO:0007669"/>
    <property type="project" value="TreeGrafter"/>
</dbReference>
<dbReference type="UniPathway" id="UPA00331">
    <property type="reaction ID" value="UER00451"/>
</dbReference>
<evidence type="ECO:0000313" key="5">
    <source>
        <dbReference type="EMBL" id="CAD2217946.1"/>
    </source>
</evidence>
<dbReference type="PANTHER" id="PTHR11570">
    <property type="entry name" value="S-ADENOSYLMETHIONINE DECARBOXYLASE"/>
    <property type="match status" value="1"/>
</dbReference>
<evidence type="ECO:0000256" key="4">
    <source>
        <dbReference type="ARBA" id="ARBA00023115"/>
    </source>
</evidence>
<reference evidence="5 6" key="1">
    <citation type="submission" date="2020-08" db="EMBL/GenBank/DDBJ databases">
        <authorList>
            <person name="Newling K."/>
            <person name="Davey J."/>
            <person name="Forrester S."/>
        </authorList>
    </citation>
    <scope>NUCLEOTIDE SEQUENCE [LARGE SCALE GENOMIC DNA]</scope>
    <source>
        <strain evidence="6">Crithidia deanei Carvalho (ATCC PRA-265)</strain>
    </source>
</reference>
<keyword evidence="3" id="KW-0745">Spermidine biosynthesis</keyword>
<dbReference type="GO" id="GO:0008295">
    <property type="term" value="P:spermidine biosynthetic process"/>
    <property type="evidence" value="ECO:0007669"/>
    <property type="project" value="UniProtKB-KW"/>
</dbReference>
<evidence type="ECO:0000313" key="6">
    <source>
        <dbReference type="Proteomes" id="UP000515908"/>
    </source>
</evidence>
<comment type="pathway">
    <text evidence="1">Amine and polyamine biosynthesis; S-adenosylmethioninamine biosynthesis; S-adenosylmethioninamine from S-adenosyl-L-methionine: step 1/1.</text>
</comment>
<evidence type="ECO:0000256" key="3">
    <source>
        <dbReference type="ARBA" id="ARBA00023066"/>
    </source>
</evidence>